<reference evidence="2 3" key="1">
    <citation type="submission" date="2016-04" db="EMBL/GenBank/DDBJ databases">
        <title>Complete Genome Sequence of Chryseobacterium sp. IHBB 10212.</title>
        <authorList>
            <person name="Pal M."/>
            <person name="Swarnkar M.K."/>
            <person name="Kaushal K."/>
            <person name="Chhibber S."/>
            <person name="Singh A.K."/>
            <person name="Gulati A."/>
        </authorList>
    </citation>
    <scope>NUCLEOTIDE SEQUENCE [LARGE SCALE GENOMIC DNA]</scope>
    <source>
        <strain evidence="2 3">IHBB 10212</strain>
    </source>
</reference>
<dbReference type="Proteomes" id="UP000077824">
    <property type="component" value="Chromosome"/>
</dbReference>
<keyword evidence="1" id="KW-0812">Transmembrane</keyword>
<protein>
    <submittedName>
        <fullName evidence="2">Uncharacterized protein</fullName>
    </submittedName>
</protein>
<sequence length="82" mass="9483">MDNQQPTSEELEAYHKVSRYLERKIDKGKDEDRFSILPKPKWLTIIIIAVIAIVAFSSYYGLTTLLFGEEFWIRSITGSSVK</sequence>
<accession>A0A172Y132</accession>
<name>A0A172Y132_9FLAO</name>
<keyword evidence="3" id="KW-1185">Reference proteome</keyword>
<evidence type="ECO:0000313" key="2">
    <source>
        <dbReference type="EMBL" id="ANF52959.1"/>
    </source>
</evidence>
<keyword evidence="1" id="KW-0472">Membrane</keyword>
<dbReference type="RefSeq" id="WP_066759275.1">
    <property type="nucleotide sequence ID" value="NZ_CP015199.1"/>
</dbReference>
<gene>
    <name evidence="2" type="ORF">A0O34_21605</name>
</gene>
<evidence type="ECO:0000256" key="1">
    <source>
        <dbReference type="SAM" id="Phobius"/>
    </source>
</evidence>
<evidence type="ECO:0000313" key="3">
    <source>
        <dbReference type="Proteomes" id="UP000077824"/>
    </source>
</evidence>
<dbReference type="KEGG" id="chh:A0O34_21605"/>
<proteinExistence type="predicted"/>
<keyword evidence="1" id="KW-1133">Transmembrane helix</keyword>
<dbReference type="OrthoDB" id="9903313at2"/>
<dbReference type="EMBL" id="CP015199">
    <property type="protein sequence ID" value="ANF52959.1"/>
    <property type="molecule type" value="Genomic_DNA"/>
</dbReference>
<organism evidence="2 3">
    <name type="scientific">Chryseobacterium glaciei</name>
    <dbReference type="NCBI Taxonomy" id="1685010"/>
    <lineage>
        <taxon>Bacteria</taxon>
        <taxon>Pseudomonadati</taxon>
        <taxon>Bacteroidota</taxon>
        <taxon>Flavobacteriia</taxon>
        <taxon>Flavobacteriales</taxon>
        <taxon>Weeksellaceae</taxon>
        <taxon>Chryseobacterium group</taxon>
        <taxon>Chryseobacterium</taxon>
    </lineage>
</organism>
<feature type="transmembrane region" description="Helical" evidence="1">
    <location>
        <begin position="42"/>
        <end position="62"/>
    </location>
</feature>
<dbReference type="AlphaFoldDB" id="A0A172Y132"/>